<organism evidence="1 2">
    <name type="scientific">Fusibacter tunisiensis</name>
    <dbReference type="NCBI Taxonomy" id="1008308"/>
    <lineage>
        <taxon>Bacteria</taxon>
        <taxon>Bacillati</taxon>
        <taxon>Bacillota</taxon>
        <taxon>Clostridia</taxon>
        <taxon>Eubacteriales</taxon>
        <taxon>Eubacteriales Family XII. Incertae Sedis</taxon>
        <taxon>Fusibacter</taxon>
    </lineage>
</organism>
<comment type="caution">
    <text evidence="1">The sequence shown here is derived from an EMBL/GenBank/DDBJ whole genome shotgun (WGS) entry which is preliminary data.</text>
</comment>
<sequence length="317" mass="36982">MNIFDKKYLSKRAAENGFNRDTYEKVLRLMDVLEFLNIDDLLKDRLALKGGTAINLLEFNLPRLSVDIDLDYTINASVDVMKMDREAISDKIFKFMEEQGYLRKKSDRQSFVLDSYYFTYNNSGGNKDNIKFDINYAMRAHLYDVEKRLVLPKAFGMENPVNALNSIEIYGSKINALNNRAAVRDLYDVYKLVKSDMFKESKKPLRKSVIFYHVLTSDIINGEFDLKAADKLNQHSILRELVPVLKKGEVFILKDSLEEVREFVSDLMMITEKEKEFISRFSNGEYCPELLFEDKRILDNIANHPMARWKVGQLKKN</sequence>
<protein>
    <submittedName>
        <fullName evidence="1">Nucleotidyltransferase component of viral defense system</fullName>
    </submittedName>
</protein>
<accession>A0ABS2MTP4</accession>
<gene>
    <name evidence="1" type="ORF">JOC49_002281</name>
</gene>
<dbReference type="RefSeq" id="WP_204665145.1">
    <property type="nucleotide sequence ID" value="NZ_JAFBDT010000027.1"/>
</dbReference>
<dbReference type="InterPro" id="IPR014942">
    <property type="entry name" value="AbiEii"/>
</dbReference>
<evidence type="ECO:0000313" key="2">
    <source>
        <dbReference type="Proteomes" id="UP000767854"/>
    </source>
</evidence>
<evidence type="ECO:0000313" key="1">
    <source>
        <dbReference type="EMBL" id="MBM7562720.1"/>
    </source>
</evidence>
<proteinExistence type="predicted"/>
<dbReference type="Proteomes" id="UP000767854">
    <property type="component" value="Unassembled WGS sequence"/>
</dbReference>
<dbReference type="EMBL" id="JAFBDT010000027">
    <property type="protein sequence ID" value="MBM7562720.1"/>
    <property type="molecule type" value="Genomic_DNA"/>
</dbReference>
<reference evidence="1 2" key="1">
    <citation type="submission" date="2021-01" db="EMBL/GenBank/DDBJ databases">
        <title>Genomic Encyclopedia of Type Strains, Phase IV (KMG-IV): sequencing the most valuable type-strain genomes for metagenomic binning, comparative biology and taxonomic classification.</title>
        <authorList>
            <person name="Goeker M."/>
        </authorList>
    </citation>
    <scope>NUCLEOTIDE SEQUENCE [LARGE SCALE GENOMIC DNA]</scope>
    <source>
        <strain evidence="1 2">DSM 24436</strain>
    </source>
</reference>
<dbReference type="Gene3D" id="3.10.450.620">
    <property type="entry name" value="JHP933, nucleotidyltransferase-like core domain"/>
    <property type="match status" value="1"/>
</dbReference>
<keyword evidence="2" id="KW-1185">Reference proteome</keyword>
<name>A0ABS2MTP4_9FIRM</name>
<dbReference type="Pfam" id="PF08843">
    <property type="entry name" value="AbiEii"/>
    <property type="match status" value="1"/>
</dbReference>